<protein>
    <submittedName>
        <fullName evidence="2">Uncharacterized protein</fullName>
    </submittedName>
</protein>
<reference evidence="2 3" key="1">
    <citation type="submission" date="2017-11" db="EMBL/GenBank/DDBJ databases">
        <title>De-novo sequencing of pomegranate (Punica granatum L.) genome.</title>
        <authorList>
            <person name="Akparov Z."/>
            <person name="Amiraslanov A."/>
            <person name="Hajiyeva S."/>
            <person name="Abbasov M."/>
            <person name="Kaur K."/>
            <person name="Hamwieh A."/>
            <person name="Solovyev V."/>
            <person name="Salamov A."/>
            <person name="Braich B."/>
            <person name="Kosarev P."/>
            <person name="Mahmoud A."/>
            <person name="Hajiyev E."/>
            <person name="Babayeva S."/>
            <person name="Izzatullayeva V."/>
            <person name="Mammadov A."/>
            <person name="Mammadov A."/>
            <person name="Sharifova S."/>
            <person name="Ojaghi J."/>
            <person name="Eynullazada K."/>
            <person name="Bayramov B."/>
            <person name="Abdulazimova A."/>
            <person name="Shahmuradov I."/>
        </authorList>
    </citation>
    <scope>NUCLEOTIDE SEQUENCE [LARGE SCALE GENOMIC DNA]</scope>
    <source>
        <strain evidence="3">cv. AG2017</strain>
        <tissue evidence="2">Leaf</tissue>
    </source>
</reference>
<name>A0A2I0J7M3_PUNGR</name>
<proteinExistence type="predicted"/>
<sequence length="62" mass="6609">MTDPVGAKQTRLAPDEETGLQEAPGGLLMQGRREGNGDGARLNGSRHATALSWGRVRVVRNP</sequence>
<feature type="region of interest" description="Disordered" evidence="1">
    <location>
        <begin position="1"/>
        <end position="46"/>
    </location>
</feature>
<dbReference type="AlphaFoldDB" id="A0A2I0J7M3"/>
<gene>
    <name evidence="2" type="ORF">CRG98_027723</name>
</gene>
<organism evidence="2 3">
    <name type="scientific">Punica granatum</name>
    <name type="common">Pomegranate</name>
    <dbReference type="NCBI Taxonomy" id="22663"/>
    <lineage>
        <taxon>Eukaryota</taxon>
        <taxon>Viridiplantae</taxon>
        <taxon>Streptophyta</taxon>
        <taxon>Embryophyta</taxon>
        <taxon>Tracheophyta</taxon>
        <taxon>Spermatophyta</taxon>
        <taxon>Magnoliopsida</taxon>
        <taxon>eudicotyledons</taxon>
        <taxon>Gunneridae</taxon>
        <taxon>Pentapetalae</taxon>
        <taxon>rosids</taxon>
        <taxon>malvids</taxon>
        <taxon>Myrtales</taxon>
        <taxon>Lythraceae</taxon>
        <taxon>Punica</taxon>
    </lineage>
</organism>
<evidence type="ECO:0000313" key="3">
    <source>
        <dbReference type="Proteomes" id="UP000233551"/>
    </source>
</evidence>
<dbReference type="EMBL" id="PGOL01001987">
    <property type="protein sequence ID" value="PKI51890.1"/>
    <property type="molecule type" value="Genomic_DNA"/>
</dbReference>
<accession>A0A2I0J7M3</accession>
<evidence type="ECO:0000313" key="2">
    <source>
        <dbReference type="EMBL" id="PKI51890.1"/>
    </source>
</evidence>
<dbReference type="Proteomes" id="UP000233551">
    <property type="component" value="Unassembled WGS sequence"/>
</dbReference>
<keyword evidence="3" id="KW-1185">Reference proteome</keyword>
<evidence type="ECO:0000256" key="1">
    <source>
        <dbReference type="SAM" id="MobiDB-lite"/>
    </source>
</evidence>
<comment type="caution">
    <text evidence="2">The sequence shown here is derived from an EMBL/GenBank/DDBJ whole genome shotgun (WGS) entry which is preliminary data.</text>
</comment>